<reference evidence="1" key="1">
    <citation type="submission" date="2016-10" db="EMBL/GenBank/DDBJ databases">
        <title>Sequence of Gallionella enrichment culture.</title>
        <authorList>
            <person name="Poehlein A."/>
            <person name="Muehling M."/>
            <person name="Daniel R."/>
        </authorList>
    </citation>
    <scope>NUCLEOTIDE SEQUENCE</scope>
</reference>
<dbReference type="AlphaFoldDB" id="A0A1J5Q8G6"/>
<organism evidence="1">
    <name type="scientific">mine drainage metagenome</name>
    <dbReference type="NCBI Taxonomy" id="410659"/>
    <lineage>
        <taxon>unclassified sequences</taxon>
        <taxon>metagenomes</taxon>
        <taxon>ecological metagenomes</taxon>
    </lineage>
</organism>
<sequence>MSCGQFGNVGLVGIHDRLIGNNCGIGCPGSSSSIACSLGGARHQRVGLYIGRISRVGSSHRSVVGRSEIAYGNLIGGDLGCIICNGSIRQHGSIDRIVCNLDGIDHLAIGDGMGSVSSSNSGLCNDCSLCCSLDCRDIRRNHHGISRCSGLGGGLSSRIGSSLGGGLGSRIGSSLGSGLGSRIGCGLGCGSLSSSCLRCSISRCMSRGLGCGSLSSSCLRCSISRCMSRSLGCGSLSSSCLRCSISRCMSRSSLLSSSLLSSSKLGCSLLCCLDCSRRTGGFRALGGNYGRIAARLGIECLVDWSDRLGVATHRHCSVGAFAWHRRRQITVVGDTRGSFLNDRVQTAAVFNRPQNGVDVPVVGRQRSVVMARRRGAGDLVVEGDFLIFAKGDLVAVVEDDIHLGAVGRPDGIALVNGIACLEHVLLARGAGDGQFTLDVCYSTDCISHDIPVTPVETGSC</sequence>
<dbReference type="EMBL" id="MLJW01001179">
    <property type="protein sequence ID" value="OIQ79648.1"/>
    <property type="molecule type" value="Genomic_DNA"/>
</dbReference>
<accession>A0A1J5Q8G6</accession>
<proteinExistence type="predicted"/>
<protein>
    <submittedName>
        <fullName evidence="1">Uncharacterized protein</fullName>
    </submittedName>
</protein>
<comment type="caution">
    <text evidence="1">The sequence shown here is derived from an EMBL/GenBank/DDBJ whole genome shotgun (WGS) entry which is preliminary data.</text>
</comment>
<evidence type="ECO:0000313" key="1">
    <source>
        <dbReference type="EMBL" id="OIQ79648.1"/>
    </source>
</evidence>
<gene>
    <name evidence="1" type="ORF">GALL_386050</name>
</gene>
<name>A0A1J5Q8G6_9ZZZZ</name>